<keyword evidence="2" id="KW-0808">Transferase</keyword>
<feature type="transmembrane region" description="Helical" evidence="1">
    <location>
        <begin position="362"/>
        <end position="380"/>
    </location>
</feature>
<feature type="transmembrane region" description="Helical" evidence="1">
    <location>
        <begin position="72"/>
        <end position="104"/>
    </location>
</feature>
<feature type="transmembrane region" description="Helical" evidence="1">
    <location>
        <begin position="268"/>
        <end position="296"/>
    </location>
</feature>
<keyword evidence="1" id="KW-0812">Transmembrane</keyword>
<keyword evidence="1" id="KW-1133">Transmembrane helix</keyword>
<proteinExistence type="predicted"/>
<dbReference type="Proteomes" id="UP000313312">
    <property type="component" value="Unassembled WGS sequence"/>
</dbReference>
<gene>
    <name evidence="2" type="ORF">DID87_04020</name>
</gene>
<sequence length="538" mass="62361">MIEKLQKKSIFLIIGMFLLLSIVLIGLLSYSSPIYEFNYSGDNNNYMTVGKAMMHGFVPYKDVFEQKGPFVYLLYGLASLISFHTFLGSAIFEIAILFVILWLTFKIGKLFSSTKVAFVIALFAPVFVLMEPYYSYGATVEFFLYPAMLSLIYVSLKAQQHQFIISKWTWYFQGCLVGIVFFSKYTLLGSWIAFYIFMFMYYTIKHRWNDVRNLIWSSGLGFLTTTVPWLIYFEMVHGLKQFFNVYFYTNIFRYGSVNGTWFERLSMSLWTFVQLLLFSNPVITFVIVLGLLFVFFSRKILAGWIIKSLLMIMMFTNALLALCGGTFGPYYLLAYFPYILVLFVLLIIALSHKLKLSAFKKWQSVFIFSWIFALCMTLSVNSNLQFSRFIPNNPAITSNLGVKHPTSSAQIEFGRIMRHESKGRPTLLAFGFLENGFYTTSGAYPTIHYFERNNISYHKLPTMMNTAANAIKHRKVQWVVICVKTTSNSNLQHQIETTYKKNAYGRGLKALNQNYEMRAHHSQISQGNDMEYVLYKLK</sequence>
<dbReference type="EMBL" id="QFCR01000010">
    <property type="protein sequence ID" value="TNK90375.1"/>
    <property type="molecule type" value="Genomic_DNA"/>
</dbReference>
<keyword evidence="1" id="KW-0472">Membrane</keyword>
<comment type="caution">
    <text evidence="2">The sequence shown here is derived from an EMBL/GenBank/DDBJ whole genome shotgun (WGS) entry which is preliminary data.</text>
</comment>
<feature type="transmembrane region" description="Helical" evidence="1">
    <location>
        <begin position="170"/>
        <end position="202"/>
    </location>
</feature>
<feature type="transmembrane region" description="Helical" evidence="1">
    <location>
        <begin position="214"/>
        <end position="233"/>
    </location>
</feature>
<evidence type="ECO:0000256" key="1">
    <source>
        <dbReference type="SAM" id="Phobius"/>
    </source>
</evidence>
<name>A0A5C4TK35_FRUSA</name>
<dbReference type="GO" id="GO:0016740">
    <property type="term" value="F:transferase activity"/>
    <property type="evidence" value="ECO:0007669"/>
    <property type="project" value="UniProtKB-KW"/>
</dbReference>
<organism evidence="2 3">
    <name type="scientific">Fructilactobacillus sanfranciscensis</name>
    <name type="common">Lactobacillus sanfranciscensis</name>
    <dbReference type="NCBI Taxonomy" id="1625"/>
    <lineage>
        <taxon>Bacteria</taxon>
        <taxon>Bacillati</taxon>
        <taxon>Bacillota</taxon>
        <taxon>Bacilli</taxon>
        <taxon>Lactobacillales</taxon>
        <taxon>Lactobacillaceae</taxon>
        <taxon>Fructilactobacillus</taxon>
    </lineage>
</organism>
<dbReference type="AlphaFoldDB" id="A0A5C4TK35"/>
<dbReference type="RefSeq" id="WP_139571129.1">
    <property type="nucleotide sequence ID" value="NZ_JARBFB010000007.1"/>
</dbReference>
<feature type="transmembrane region" description="Helical" evidence="1">
    <location>
        <begin position="308"/>
        <end position="327"/>
    </location>
</feature>
<feature type="transmembrane region" description="Helical" evidence="1">
    <location>
        <begin position="9"/>
        <end position="30"/>
    </location>
</feature>
<feature type="transmembrane region" description="Helical" evidence="1">
    <location>
        <begin position="333"/>
        <end position="350"/>
    </location>
</feature>
<evidence type="ECO:0000313" key="3">
    <source>
        <dbReference type="Proteomes" id="UP000313312"/>
    </source>
</evidence>
<protein>
    <submittedName>
        <fullName evidence="2">Teichoic acid glycosyl transferase</fullName>
    </submittedName>
</protein>
<feature type="transmembrane region" description="Helical" evidence="1">
    <location>
        <begin position="142"/>
        <end position="158"/>
    </location>
</feature>
<accession>A0A5C4TK35</accession>
<evidence type="ECO:0000313" key="2">
    <source>
        <dbReference type="EMBL" id="TNK90375.1"/>
    </source>
</evidence>
<reference evidence="2 3" key="1">
    <citation type="submission" date="2018-05" db="EMBL/GenBank/DDBJ databases">
        <title>Lactobacillus sanfranciscensis Ah4 draft denome sequence.</title>
        <authorList>
            <person name="Zhang G."/>
        </authorList>
    </citation>
    <scope>NUCLEOTIDE SEQUENCE [LARGE SCALE GENOMIC DNA]</scope>
    <source>
        <strain evidence="2 3">Ah4</strain>
    </source>
</reference>
<feature type="transmembrane region" description="Helical" evidence="1">
    <location>
        <begin position="116"/>
        <end position="136"/>
    </location>
</feature>